<dbReference type="SMART" id="SM00878">
    <property type="entry name" value="Biotin_carb_C"/>
    <property type="match status" value="1"/>
</dbReference>
<evidence type="ECO:0000259" key="13">
    <source>
        <dbReference type="PROSITE" id="PS50979"/>
    </source>
</evidence>
<dbReference type="FunFam" id="2.40.50.100:FF:000003">
    <property type="entry name" value="Acetyl-CoA carboxylase biotin carboxyl carrier protein"/>
    <property type="match status" value="1"/>
</dbReference>
<dbReference type="Gene3D" id="2.40.50.100">
    <property type="match status" value="1"/>
</dbReference>
<dbReference type="InterPro" id="IPR001882">
    <property type="entry name" value="Biotin_BS"/>
</dbReference>
<dbReference type="InterPro" id="IPR005482">
    <property type="entry name" value="Biotin_COase_C"/>
</dbReference>
<dbReference type="Pfam" id="PF02436">
    <property type="entry name" value="PYC_OADA"/>
    <property type="match status" value="1"/>
</dbReference>
<dbReference type="PROSITE" id="PS00188">
    <property type="entry name" value="BIOTIN"/>
    <property type="match status" value="1"/>
</dbReference>
<dbReference type="NCBIfam" id="NF009554">
    <property type="entry name" value="PRK12999.1"/>
    <property type="match status" value="1"/>
</dbReference>
<evidence type="ECO:0000256" key="5">
    <source>
        <dbReference type="ARBA" id="ARBA00022598"/>
    </source>
</evidence>
<dbReference type="EC" id="6.4.1.1" evidence="3"/>
<dbReference type="FunFam" id="3.40.50.20:FF:000010">
    <property type="entry name" value="Propionyl-CoA carboxylase subunit alpha"/>
    <property type="match status" value="1"/>
</dbReference>
<reference evidence="15" key="1">
    <citation type="submission" date="2018-06" db="EMBL/GenBank/DDBJ databases">
        <authorList>
            <person name="Zhirakovskaya E."/>
        </authorList>
    </citation>
    <scope>NUCLEOTIDE SEQUENCE</scope>
</reference>
<keyword evidence="15" id="KW-0670">Pyruvate</keyword>
<comment type="pathway">
    <text evidence="2">Carbohydrate biosynthesis; gluconeogenesis.</text>
</comment>
<dbReference type="Pfam" id="PF00364">
    <property type="entry name" value="Biotin_lipoyl"/>
    <property type="match status" value="1"/>
</dbReference>
<dbReference type="InterPro" id="IPR011761">
    <property type="entry name" value="ATP-grasp"/>
</dbReference>
<dbReference type="GO" id="GO:0005524">
    <property type="term" value="F:ATP binding"/>
    <property type="evidence" value="ECO:0007669"/>
    <property type="project" value="UniProtKB-KW"/>
</dbReference>
<evidence type="ECO:0000256" key="2">
    <source>
        <dbReference type="ARBA" id="ARBA00004742"/>
    </source>
</evidence>
<keyword evidence="4" id="KW-0312">Gluconeogenesis</keyword>
<dbReference type="InterPro" id="IPR011054">
    <property type="entry name" value="Rudment_hybrid_motif"/>
</dbReference>
<dbReference type="InterPro" id="IPR055268">
    <property type="entry name" value="PCB-like"/>
</dbReference>
<evidence type="ECO:0000256" key="9">
    <source>
        <dbReference type="ARBA" id="ARBA00023267"/>
    </source>
</evidence>
<protein>
    <recommendedName>
        <fullName evidence="3">pyruvate carboxylase</fullName>
        <ecNumber evidence="3">6.4.1.1</ecNumber>
    </recommendedName>
</protein>
<dbReference type="AlphaFoldDB" id="A0A3B0TG18"/>
<dbReference type="NCBIfam" id="TIGR01235">
    <property type="entry name" value="pyruv_carbox"/>
    <property type="match status" value="1"/>
</dbReference>
<dbReference type="InterPro" id="IPR005481">
    <property type="entry name" value="BC-like_N"/>
</dbReference>
<gene>
    <name evidence="15" type="ORF">MNBD_BACTEROID03-2387</name>
</gene>
<dbReference type="NCBIfam" id="NF006761">
    <property type="entry name" value="PRK09282.1"/>
    <property type="match status" value="1"/>
</dbReference>
<dbReference type="CDD" id="cd06850">
    <property type="entry name" value="biotinyl_domain"/>
    <property type="match status" value="1"/>
</dbReference>
<dbReference type="PIRSF" id="PIRSF001594">
    <property type="entry name" value="Pyruv_carbox"/>
    <property type="match status" value="1"/>
</dbReference>
<dbReference type="FunFam" id="3.20.20.70:FF:000033">
    <property type="entry name" value="Pyruvate carboxylase"/>
    <property type="match status" value="1"/>
</dbReference>
<dbReference type="InterPro" id="IPR000891">
    <property type="entry name" value="PYR_CT"/>
</dbReference>
<dbReference type="Gene3D" id="3.20.20.70">
    <property type="entry name" value="Aldolase class I"/>
    <property type="match status" value="1"/>
</dbReference>
<evidence type="ECO:0000256" key="7">
    <source>
        <dbReference type="ARBA" id="ARBA00022741"/>
    </source>
</evidence>
<feature type="domain" description="Pyruvate carboxyltransferase" evidence="14">
    <location>
        <begin position="533"/>
        <end position="802"/>
    </location>
</feature>
<comment type="cofactor">
    <cofactor evidence="1">
        <name>biotin</name>
        <dbReference type="ChEBI" id="CHEBI:57586"/>
    </cofactor>
</comment>
<dbReference type="PROSITE" id="PS50975">
    <property type="entry name" value="ATP_GRASP"/>
    <property type="match status" value="1"/>
</dbReference>
<name>A0A3B0TG18_9ZZZZ</name>
<dbReference type="Pfam" id="PF02785">
    <property type="entry name" value="Biotin_carb_C"/>
    <property type="match status" value="1"/>
</dbReference>
<evidence type="ECO:0000256" key="4">
    <source>
        <dbReference type="ARBA" id="ARBA00022432"/>
    </source>
</evidence>
<keyword evidence="5 15" id="KW-0436">Ligase</keyword>
<dbReference type="InterPro" id="IPR016185">
    <property type="entry name" value="PreATP-grasp_dom_sf"/>
</dbReference>
<dbReference type="Pfam" id="PF00289">
    <property type="entry name" value="Biotin_carb_N"/>
    <property type="match status" value="1"/>
</dbReference>
<dbReference type="SUPFAM" id="SSF52440">
    <property type="entry name" value="PreATP-grasp domain"/>
    <property type="match status" value="1"/>
</dbReference>
<accession>A0A3B0TG18</accession>
<dbReference type="InterPro" id="IPR011053">
    <property type="entry name" value="Single_hybrid_motif"/>
</dbReference>
<dbReference type="PROSITE" id="PS50991">
    <property type="entry name" value="PYR_CT"/>
    <property type="match status" value="1"/>
</dbReference>
<feature type="domain" description="ATP-grasp" evidence="12">
    <location>
        <begin position="122"/>
        <end position="319"/>
    </location>
</feature>
<dbReference type="CDD" id="cd07937">
    <property type="entry name" value="DRE_TIM_PC_TC_5S"/>
    <property type="match status" value="1"/>
</dbReference>
<evidence type="ECO:0000259" key="11">
    <source>
        <dbReference type="PROSITE" id="PS50968"/>
    </source>
</evidence>
<sequence length="1150" mass="129881">MKIKKVLVANRGEIAIRILRACTELNVVTVAIFTYEDRYSQHRYKADESYQIGDDDQPLKPYLDIDLIIDLAKQKNVDAIHPGYGFLSENSDFARACEENDLIFVGPSPEVMDALGDKITAKKIALKCNIPVIDGNKKKLTSLKVAVSEAENIGYPLMLKAASGGGGRGMRIVRNTDDLNKHFDSARNESLNAFGDDTMFLERYVEDPKHIEVQIVADAHGEIRHLFERDCSVQRRHQKVVEVAPSFNVSNAVKQNLYTYAVAIAKEVDYNNIGTVEFLIDKEENIYFIEVNPRIQVEHTVTEMVTGIDLVKTQLFIAAGYKLASKQIKIYGQDSLATYGFALQCRLTTEDPKNNFTPDYGTITTYRSASGMGIRLDAGSIYQSYNVSPFFDSMLVKVSAHGRTLDGAIRKMVRALKEFRIRGVKTNIHFLQNVIRHKTFSSGKATVNFIQDTPVLFKIKLPQDRTSKTIAYLAEVIVNGNPDVKFIDDTKVFRNPKIPKYDQLGAYPKGTKDLLTELGPEKFCLWLKKEKQIHYTDTTIRDAHQSLLATRMRTYDMLKVAESFAKNHANTFSIEMWGGATFDVCLRFLHESPWTRLRELRKAMPNILFQMLLRGSNGVGYKAYPDNLIESFVEKSWDNGIDIFRIFDSLNWVKAMAPSINYVRKKTGGIAEAAISYTGDILDTTQTKYDLKYYMQLAKDLENAGAHMIAIKDMAGLLKPYAASELVKGLKDTVKLPIHLHTHDTSSIQSATYLKAIEAGVDVVDVALGGLSGLTSQPNFNSIVEMMKYQKRSHEFDIETLNEFSNFWEDTRELYYPFESGLKSGTAEVYQHEIPGGQYSNLRPQATALGLGDRFDEVKKMYGEVNTMFGNLVKVTPSSKVVGDMSVFMVTNDLTPEDVMQRGETISFPDSVIDFFKGDLGQPVGGFPKKLQKIVLKNTKPYKNRPNAHLEPIDFDTAFQKFQKKFQKGFTREIEFEDFLSYSLYPRVFEQAHEQYKKYGNLAVLPTKNFFYGMKLHEEALIELQPGKTIVVKLLSVSSPNEKGIRMVFFRVNGENRFVEVEDKALEIKKEVHIKVDSENSDQIGAPLQGSLYKVLVEKGEKVKENDPLFIIEAMKMETTVTAIKAGKVKSVTLTSGIMVMQDDLVLTLE</sequence>
<dbReference type="EMBL" id="UOEL01000127">
    <property type="protein sequence ID" value="VAW15860.1"/>
    <property type="molecule type" value="Genomic_DNA"/>
</dbReference>
<feature type="domain" description="Lipoyl-binding" evidence="11">
    <location>
        <begin position="1073"/>
        <end position="1150"/>
    </location>
</feature>
<keyword evidence="7" id="KW-0547">Nucleotide-binding</keyword>
<dbReference type="InterPro" id="IPR005479">
    <property type="entry name" value="CPAse_ATP-bd"/>
</dbReference>
<dbReference type="UniPathway" id="UPA00138"/>
<dbReference type="PROSITE" id="PS00867">
    <property type="entry name" value="CPSASE_2"/>
    <property type="match status" value="1"/>
</dbReference>
<proteinExistence type="predicted"/>
<dbReference type="PROSITE" id="PS50968">
    <property type="entry name" value="BIOTINYL_LIPOYL"/>
    <property type="match status" value="1"/>
</dbReference>
<dbReference type="PANTHER" id="PTHR43778">
    <property type="entry name" value="PYRUVATE CARBOXYLASE"/>
    <property type="match status" value="1"/>
</dbReference>
<dbReference type="Gene3D" id="3.10.600.10">
    <property type="entry name" value="pyruvate carboxylase f1077a mutant domain"/>
    <property type="match status" value="1"/>
</dbReference>
<dbReference type="InterPro" id="IPR003379">
    <property type="entry name" value="Carboxylase_cons_dom"/>
</dbReference>
<evidence type="ECO:0000256" key="10">
    <source>
        <dbReference type="ARBA" id="ARBA00023268"/>
    </source>
</evidence>
<evidence type="ECO:0000259" key="14">
    <source>
        <dbReference type="PROSITE" id="PS50991"/>
    </source>
</evidence>
<evidence type="ECO:0000313" key="15">
    <source>
        <dbReference type="EMBL" id="VAW15860.1"/>
    </source>
</evidence>
<evidence type="ECO:0000256" key="1">
    <source>
        <dbReference type="ARBA" id="ARBA00001953"/>
    </source>
</evidence>
<dbReference type="SUPFAM" id="SSF51569">
    <property type="entry name" value="Aldolase"/>
    <property type="match status" value="1"/>
</dbReference>
<dbReference type="GO" id="GO:0004736">
    <property type="term" value="F:pyruvate carboxylase activity"/>
    <property type="evidence" value="ECO:0007669"/>
    <property type="project" value="UniProtKB-EC"/>
</dbReference>
<dbReference type="FunFam" id="3.30.1490.20:FF:000003">
    <property type="entry name" value="acetyl-CoA carboxylase isoform X1"/>
    <property type="match status" value="1"/>
</dbReference>
<keyword evidence="6" id="KW-0479">Metal-binding</keyword>
<dbReference type="GO" id="GO:0006094">
    <property type="term" value="P:gluconeogenesis"/>
    <property type="evidence" value="ECO:0007669"/>
    <property type="project" value="UniProtKB-UniPathway"/>
</dbReference>
<keyword evidence="9" id="KW-0092">Biotin</keyword>
<dbReference type="InterPro" id="IPR005930">
    <property type="entry name" value="Pyruv_COase"/>
</dbReference>
<keyword evidence="8" id="KW-0067">ATP-binding</keyword>
<dbReference type="InterPro" id="IPR000089">
    <property type="entry name" value="Biotin_lipoyl"/>
</dbReference>
<dbReference type="SUPFAM" id="SSF89000">
    <property type="entry name" value="post-HMGL domain-like"/>
    <property type="match status" value="1"/>
</dbReference>
<keyword evidence="10" id="KW-0511">Multifunctional enzyme</keyword>
<dbReference type="Pfam" id="PF02786">
    <property type="entry name" value="CPSase_L_D2"/>
    <property type="match status" value="1"/>
</dbReference>
<evidence type="ECO:0000256" key="6">
    <source>
        <dbReference type="ARBA" id="ARBA00022723"/>
    </source>
</evidence>
<dbReference type="InterPro" id="IPR013785">
    <property type="entry name" value="Aldolase_TIM"/>
</dbReference>
<dbReference type="GO" id="GO:0046872">
    <property type="term" value="F:metal ion binding"/>
    <property type="evidence" value="ECO:0007669"/>
    <property type="project" value="UniProtKB-KW"/>
</dbReference>
<dbReference type="Pfam" id="PF00682">
    <property type="entry name" value="HMGL-like"/>
    <property type="match status" value="1"/>
</dbReference>
<evidence type="ECO:0000259" key="12">
    <source>
        <dbReference type="PROSITE" id="PS50975"/>
    </source>
</evidence>
<dbReference type="PROSITE" id="PS00866">
    <property type="entry name" value="CPSASE_1"/>
    <property type="match status" value="1"/>
</dbReference>
<dbReference type="InterPro" id="IPR011764">
    <property type="entry name" value="Biotin_carboxylation_dom"/>
</dbReference>
<dbReference type="PROSITE" id="PS50979">
    <property type="entry name" value="BC"/>
    <property type="match status" value="1"/>
</dbReference>
<evidence type="ECO:0000256" key="3">
    <source>
        <dbReference type="ARBA" id="ARBA00013057"/>
    </source>
</evidence>
<dbReference type="SUPFAM" id="SSF51246">
    <property type="entry name" value="Rudiment single hybrid motif"/>
    <property type="match status" value="1"/>
</dbReference>
<dbReference type="PANTHER" id="PTHR43778:SF2">
    <property type="entry name" value="PYRUVATE CARBOXYLASE, MITOCHONDRIAL"/>
    <property type="match status" value="1"/>
</dbReference>
<evidence type="ECO:0000256" key="8">
    <source>
        <dbReference type="ARBA" id="ARBA00022840"/>
    </source>
</evidence>
<dbReference type="Gene3D" id="3.30.470.20">
    <property type="entry name" value="ATP-grasp fold, B domain"/>
    <property type="match status" value="1"/>
</dbReference>
<feature type="domain" description="Biotin carboxylation" evidence="13">
    <location>
        <begin position="2"/>
        <end position="455"/>
    </location>
</feature>
<dbReference type="SUPFAM" id="SSF51230">
    <property type="entry name" value="Single hybrid motif"/>
    <property type="match status" value="1"/>
</dbReference>
<dbReference type="GO" id="GO:0005737">
    <property type="term" value="C:cytoplasm"/>
    <property type="evidence" value="ECO:0007669"/>
    <property type="project" value="TreeGrafter"/>
</dbReference>
<dbReference type="SUPFAM" id="SSF56059">
    <property type="entry name" value="Glutathione synthetase ATP-binding domain-like"/>
    <property type="match status" value="1"/>
</dbReference>
<organism evidence="15">
    <name type="scientific">hydrothermal vent metagenome</name>
    <dbReference type="NCBI Taxonomy" id="652676"/>
    <lineage>
        <taxon>unclassified sequences</taxon>
        <taxon>metagenomes</taxon>
        <taxon>ecological metagenomes</taxon>
    </lineage>
</organism>